<keyword evidence="8" id="KW-1185">Reference proteome</keyword>
<evidence type="ECO:0000256" key="2">
    <source>
        <dbReference type="ARBA" id="ARBA00022692"/>
    </source>
</evidence>
<evidence type="ECO:0000256" key="3">
    <source>
        <dbReference type="ARBA" id="ARBA00022989"/>
    </source>
</evidence>
<dbReference type="SUPFAM" id="SSF103473">
    <property type="entry name" value="MFS general substrate transporter"/>
    <property type="match status" value="1"/>
</dbReference>
<keyword evidence="2 6" id="KW-0812">Transmembrane</keyword>
<feature type="transmembrane region" description="Helical" evidence="6">
    <location>
        <begin position="417"/>
        <end position="437"/>
    </location>
</feature>
<gene>
    <name evidence="7" type="ORF">FPHYL_13536</name>
</gene>
<feature type="transmembrane region" description="Helical" evidence="6">
    <location>
        <begin position="299"/>
        <end position="318"/>
    </location>
</feature>
<evidence type="ECO:0000256" key="6">
    <source>
        <dbReference type="SAM" id="Phobius"/>
    </source>
</evidence>
<dbReference type="InterPro" id="IPR036259">
    <property type="entry name" value="MFS_trans_sf"/>
</dbReference>
<evidence type="ECO:0000256" key="4">
    <source>
        <dbReference type="ARBA" id="ARBA00023136"/>
    </source>
</evidence>
<dbReference type="PANTHER" id="PTHR48022:SF64">
    <property type="entry name" value="MAJOR FACILITATOR SUPERFAMILY (MFS) PROFILE DOMAIN-CONTAINING PROTEIN"/>
    <property type="match status" value="1"/>
</dbReference>
<reference evidence="7 8" key="1">
    <citation type="submission" date="2020-05" db="EMBL/GenBank/DDBJ databases">
        <title>Identification and distribution of gene clusters putatively required for synthesis of sphingolipid metabolism inhibitors in phylogenetically diverse species of the filamentous fungus Fusarium.</title>
        <authorList>
            <person name="Kim H.-S."/>
            <person name="Busman M."/>
            <person name="Brown D.W."/>
            <person name="Divon H."/>
            <person name="Uhlig S."/>
            <person name="Proctor R.H."/>
        </authorList>
    </citation>
    <scope>NUCLEOTIDE SEQUENCE [LARGE SCALE GENOMIC DNA]</scope>
    <source>
        <strain evidence="7 8">NRRL 13617</strain>
    </source>
</reference>
<dbReference type="GO" id="GO:0016020">
    <property type="term" value="C:membrane"/>
    <property type="evidence" value="ECO:0007669"/>
    <property type="project" value="UniProtKB-SubCell"/>
</dbReference>
<feature type="transmembrane region" description="Helical" evidence="6">
    <location>
        <begin position="351"/>
        <end position="375"/>
    </location>
</feature>
<evidence type="ECO:0000313" key="7">
    <source>
        <dbReference type="EMBL" id="KAF5533869.1"/>
    </source>
</evidence>
<sequence length="477" mass="53540">MLSEKYDGPSADHEEQPHLQVPYITWYKHAGLRSLYMRMPLQKLWATINGMNRHQTKILKKAQYNDRGYDSSLLNGLQTIENWRAYFGHPSGSTLGLYTTIVNIGAFSALFFSPYIADQFGRRIATALGCVILIVGVIIQAVPSVNEGMFIGDRFLVGFGSNISIYAGPLLIMELAYPQHRGRLTVMYNTLWDSAFIHAECAEIQATIHLETQAAENGWMVFFQTPGNRKRLLLIVLTSFFSQCSGNGLVSCYLHDFLNSVGIQKPYGQSLFNGCLQIWSFLVAIGFSVYFVEKLGHRMLFLIAAVGMLMVFQCLDRVGPLNLIQFHEIDQCLCRCSAVYADTGNTGAGKAVLTMIFFFYGVASFTWIALTVAYCSEILPYSIRAKGLVICLGVTALSGVLNQYVNPIGLYKLAWRFYIVYIVILVIEVACIWFLFVETKGPTLEEIAVLFGDRYAKASKKLTESGKQERFEEKIEP</sequence>
<keyword evidence="3 6" id="KW-1133">Transmembrane helix</keyword>
<dbReference type="OrthoDB" id="6133115at2759"/>
<proteinExistence type="predicted"/>
<organism evidence="7 8">
    <name type="scientific">Fusarium phyllophilum</name>
    <dbReference type="NCBI Taxonomy" id="47803"/>
    <lineage>
        <taxon>Eukaryota</taxon>
        <taxon>Fungi</taxon>
        <taxon>Dikarya</taxon>
        <taxon>Ascomycota</taxon>
        <taxon>Pezizomycotina</taxon>
        <taxon>Sordariomycetes</taxon>
        <taxon>Hypocreomycetidae</taxon>
        <taxon>Hypocreales</taxon>
        <taxon>Nectriaceae</taxon>
        <taxon>Fusarium</taxon>
        <taxon>Fusarium fujikuroi species complex</taxon>
    </lineage>
</organism>
<evidence type="ECO:0000256" key="5">
    <source>
        <dbReference type="ARBA" id="ARBA00023180"/>
    </source>
</evidence>
<dbReference type="PANTHER" id="PTHR48022">
    <property type="entry name" value="PLASTIDIC GLUCOSE TRANSPORTER 4"/>
    <property type="match status" value="1"/>
</dbReference>
<comment type="caution">
    <text evidence="7">The sequence shown here is derived from an EMBL/GenBank/DDBJ whole genome shotgun (WGS) entry which is preliminary data.</text>
</comment>
<protein>
    <submittedName>
        <fullName evidence="7">Lactose permease</fullName>
    </submittedName>
</protein>
<dbReference type="Pfam" id="PF07690">
    <property type="entry name" value="MFS_1"/>
    <property type="match status" value="1"/>
</dbReference>
<evidence type="ECO:0000256" key="1">
    <source>
        <dbReference type="ARBA" id="ARBA00004141"/>
    </source>
</evidence>
<feature type="transmembrane region" description="Helical" evidence="6">
    <location>
        <begin position="232"/>
        <end position="250"/>
    </location>
</feature>
<dbReference type="InterPro" id="IPR011701">
    <property type="entry name" value="MFS"/>
</dbReference>
<comment type="subcellular location">
    <subcellularLocation>
        <location evidence="1">Membrane</location>
        <topology evidence="1">Multi-pass membrane protein</topology>
    </subcellularLocation>
</comment>
<dbReference type="Pfam" id="PF00083">
    <property type="entry name" value="Sugar_tr"/>
    <property type="match status" value="1"/>
</dbReference>
<evidence type="ECO:0000313" key="8">
    <source>
        <dbReference type="Proteomes" id="UP000582016"/>
    </source>
</evidence>
<name>A0A8H5IBN7_9HYPO</name>
<accession>A0A8H5IBN7</accession>
<feature type="transmembrane region" description="Helical" evidence="6">
    <location>
        <begin position="124"/>
        <end position="143"/>
    </location>
</feature>
<keyword evidence="5" id="KW-0325">Glycoprotein</keyword>
<dbReference type="InterPro" id="IPR050360">
    <property type="entry name" value="MFS_Sugar_Transporters"/>
</dbReference>
<dbReference type="Gene3D" id="1.20.1250.20">
    <property type="entry name" value="MFS general substrate transporter like domains"/>
    <property type="match status" value="2"/>
</dbReference>
<dbReference type="GO" id="GO:0005351">
    <property type="term" value="F:carbohydrate:proton symporter activity"/>
    <property type="evidence" value="ECO:0007669"/>
    <property type="project" value="TreeGrafter"/>
</dbReference>
<keyword evidence="4 6" id="KW-0472">Membrane</keyword>
<feature type="transmembrane region" description="Helical" evidence="6">
    <location>
        <begin position="95"/>
        <end position="117"/>
    </location>
</feature>
<feature type="transmembrane region" description="Helical" evidence="6">
    <location>
        <begin position="387"/>
        <end position="405"/>
    </location>
</feature>
<feature type="transmembrane region" description="Helical" evidence="6">
    <location>
        <begin position="270"/>
        <end position="292"/>
    </location>
</feature>
<feature type="transmembrane region" description="Helical" evidence="6">
    <location>
        <begin position="155"/>
        <end position="177"/>
    </location>
</feature>
<dbReference type="Proteomes" id="UP000582016">
    <property type="component" value="Unassembled WGS sequence"/>
</dbReference>
<dbReference type="EMBL" id="JAAOAQ010000821">
    <property type="protein sequence ID" value="KAF5533869.1"/>
    <property type="molecule type" value="Genomic_DNA"/>
</dbReference>
<dbReference type="AlphaFoldDB" id="A0A8H5IBN7"/>
<dbReference type="InterPro" id="IPR005828">
    <property type="entry name" value="MFS_sugar_transport-like"/>
</dbReference>